<dbReference type="PANTHER" id="PTHR13018">
    <property type="entry name" value="PROBABLE MEMBRANE PROTEIN DUF221-RELATED"/>
    <property type="match status" value="1"/>
</dbReference>
<feature type="region of interest" description="Disordered" evidence="8">
    <location>
        <begin position="923"/>
        <end position="977"/>
    </location>
</feature>
<feature type="coiled-coil region" evidence="7">
    <location>
        <begin position="211"/>
        <end position="238"/>
    </location>
</feature>
<organism evidence="13 14">
    <name type="scientific">Lunasporangiospora selenospora</name>
    <dbReference type="NCBI Taxonomy" id="979761"/>
    <lineage>
        <taxon>Eukaryota</taxon>
        <taxon>Fungi</taxon>
        <taxon>Fungi incertae sedis</taxon>
        <taxon>Mucoromycota</taxon>
        <taxon>Mortierellomycotina</taxon>
        <taxon>Mortierellomycetes</taxon>
        <taxon>Mortierellales</taxon>
        <taxon>Mortierellaceae</taxon>
        <taxon>Lunasporangiospora</taxon>
    </lineage>
</organism>
<dbReference type="GO" id="GO:0005227">
    <property type="term" value="F:calcium-activated cation channel activity"/>
    <property type="evidence" value="ECO:0007669"/>
    <property type="project" value="InterPro"/>
</dbReference>
<evidence type="ECO:0000259" key="12">
    <source>
        <dbReference type="Pfam" id="PF14703"/>
    </source>
</evidence>
<evidence type="ECO:0000256" key="8">
    <source>
        <dbReference type="SAM" id="MobiDB-lite"/>
    </source>
</evidence>
<dbReference type="Pfam" id="PF14703">
    <property type="entry name" value="PHM7_cyt"/>
    <property type="match status" value="1"/>
</dbReference>
<evidence type="ECO:0000256" key="5">
    <source>
        <dbReference type="ARBA" id="ARBA00022989"/>
    </source>
</evidence>
<dbReference type="GO" id="GO:0005886">
    <property type="term" value="C:plasma membrane"/>
    <property type="evidence" value="ECO:0007669"/>
    <property type="project" value="TreeGrafter"/>
</dbReference>
<evidence type="ECO:0000256" key="9">
    <source>
        <dbReference type="SAM" id="Phobius"/>
    </source>
</evidence>
<dbReference type="InterPro" id="IPR003864">
    <property type="entry name" value="CSC1/OSCA1-like_7TM"/>
</dbReference>
<dbReference type="AlphaFoldDB" id="A0A9P6KIJ8"/>
<feature type="transmembrane region" description="Helical" evidence="9">
    <location>
        <begin position="395"/>
        <end position="417"/>
    </location>
</feature>
<feature type="region of interest" description="Disordered" evidence="8">
    <location>
        <begin position="793"/>
        <end position="833"/>
    </location>
</feature>
<evidence type="ECO:0000256" key="3">
    <source>
        <dbReference type="ARBA" id="ARBA00022448"/>
    </source>
</evidence>
<dbReference type="PANTHER" id="PTHR13018:SF149">
    <property type="entry name" value="DOMAIN PROTEIN, PUTATIVE (AFU_ORTHOLOGUE AFUA_3G11660)-RELATED"/>
    <property type="match status" value="1"/>
</dbReference>
<comment type="similarity">
    <text evidence="2">Belongs to the CSC1 (TC 1.A.17) family.</text>
</comment>
<feature type="region of interest" description="Disordered" evidence="8">
    <location>
        <begin position="858"/>
        <end position="895"/>
    </location>
</feature>
<evidence type="ECO:0000259" key="10">
    <source>
        <dbReference type="Pfam" id="PF02714"/>
    </source>
</evidence>
<keyword evidence="7" id="KW-0175">Coiled coil</keyword>
<feature type="compositionally biased region" description="Polar residues" evidence="8">
    <location>
        <begin position="1010"/>
        <end position="1022"/>
    </location>
</feature>
<protein>
    <recommendedName>
        <fullName evidence="15">DUF221-domain-containing protein</fullName>
    </recommendedName>
</protein>
<evidence type="ECO:0000313" key="14">
    <source>
        <dbReference type="Proteomes" id="UP000780801"/>
    </source>
</evidence>
<evidence type="ECO:0000256" key="4">
    <source>
        <dbReference type="ARBA" id="ARBA00022692"/>
    </source>
</evidence>
<evidence type="ECO:0000313" key="13">
    <source>
        <dbReference type="EMBL" id="KAF9586047.1"/>
    </source>
</evidence>
<feature type="transmembrane region" description="Helical" evidence="9">
    <location>
        <begin position="302"/>
        <end position="326"/>
    </location>
</feature>
<proteinExistence type="inferred from homology"/>
<dbReference type="InterPro" id="IPR045122">
    <property type="entry name" value="Csc1-like"/>
</dbReference>
<evidence type="ECO:0000256" key="1">
    <source>
        <dbReference type="ARBA" id="ARBA00004141"/>
    </source>
</evidence>
<keyword evidence="5 9" id="KW-1133">Transmembrane helix</keyword>
<feature type="compositionally biased region" description="Polar residues" evidence="8">
    <location>
        <begin position="879"/>
        <end position="891"/>
    </location>
</feature>
<evidence type="ECO:0000256" key="7">
    <source>
        <dbReference type="SAM" id="Coils"/>
    </source>
</evidence>
<feature type="region of interest" description="Disordered" evidence="8">
    <location>
        <begin position="744"/>
        <end position="780"/>
    </location>
</feature>
<comment type="subcellular location">
    <subcellularLocation>
        <location evidence="1">Membrane</location>
        <topology evidence="1">Multi-pass membrane protein</topology>
    </subcellularLocation>
</comment>
<accession>A0A9P6KIJ8</accession>
<reference evidence="13" key="1">
    <citation type="journal article" date="2020" name="Fungal Divers.">
        <title>Resolving the Mortierellaceae phylogeny through synthesis of multi-gene phylogenetics and phylogenomics.</title>
        <authorList>
            <person name="Vandepol N."/>
            <person name="Liber J."/>
            <person name="Desiro A."/>
            <person name="Na H."/>
            <person name="Kennedy M."/>
            <person name="Barry K."/>
            <person name="Grigoriev I.V."/>
            <person name="Miller A.N."/>
            <person name="O'Donnell K."/>
            <person name="Stajich J.E."/>
            <person name="Bonito G."/>
        </authorList>
    </citation>
    <scope>NUCLEOTIDE SEQUENCE</scope>
    <source>
        <strain evidence="13">KOD1015</strain>
    </source>
</reference>
<feature type="compositionally biased region" description="Polar residues" evidence="8">
    <location>
        <begin position="1096"/>
        <end position="1120"/>
    </location>
</feature>
<dbReference type="Pfam" id="PF13967">
    <property type="entry name" value="RSN1_TM"/>
    <property type="match status" value="1"/>
</dbReference>
<feature type="transmembrane region" description="Helical" evidence="9">
    <location>
        <begin position="27"/>
        <end position="48"/>
    </location>
</feature>
<evidence type="ECO:0000256" key="2">
    <source>
        <dbReference type="ARBA" id="ARBA00007779"/>
    </source>
</evidence>
<feature type="compositionally biased region" description="Low complexity" evidence="8">
    <location>
        <begin position="1032"/>
        <end position="1059"/>
    </location>
</feature>
<dbReference type="EMBL" id="JAABOA010000080">
    <property type="protein sequence ID" value="KAF9586047.1"/>
    <property type="molecule type" value="Genomic_DNA"/>
</dbReference>
<keyword evidence="6 9" id="KW-0472">Membrane</keyword>
<evidence type="ECO:0000259" key="11">
    <source>
        <dbReference type="Pfam" id="PF13967"/>
    </source>
</evidence>
<feature type="compositionally biased region" description="Low complexity" evidence="8">
    <location>
        <begin position="956"/>
        <end position="975"/>
    </location>
</feature>
<gene>
    <name evidence="13" type="ORF">BGW38_010178</name>
</gene>
<feature type="transmembrane region" description="Helical" evidence="9">
    <location>
        <begin position="531"/>
        <end position="549"/>
    </location>
</feature>
<feature type="transmembrane region" description="Helical" evidence="9">
    <location>
        <begin position="466"/>
        <end position="485"/>
    </location>
</feature>
<dbReference type="InterPro" id="IPR027815">
    <property type="entry name" value="CSC1/OSCA1-like_cyt"/>
</dbReference>
<dbReference type="Pfam" id="PF02714">
    <property type="entry name" value="RSN1_7TM"/>
    <property type="match status" value="1"/>
</dbReference>
<dbReference type="OrthoDB" id="2150324at2759"/>
<comment type="caution">
    <text evidence="13">The sequence shown here is derived from an EMBL/GenBank/DDBJ whole genome shotgun (WGS) entry which is preliminary data.</text>
</comment>
<keyword evidence="3" id="KW-0813">Transport</keyword>
<keyword evidence="14" id="KW-1185">Reference proteome</keyword>
<feature type="region of interest" description="Disordered" evidence="8">
    <location>
        <begin position="1083"/>
        <end position="1120"/>
    </location>
</feature>
<evidence type="ECO:0000256" key="6">
    <source>
        <dbReference type="ARBA" id="ARBA00023136"/>
    </source>
</evidence>
<sequence length="1120" mass="125411">MHANTGPHLLRLDAVVFIRFIRMCRHLFLVLAILGCGGLIPVNVIATIRGNGGVAPADKISMLTMSGIKDILWIWAHTGAIWCFSLIMMAFIYHGYDTFLKFRIQYFESDSYQEDMASRTVMLAGLPGSLQSDEKLMKFMNSLGLADKPIQAMVGRKVEKLPELLEEHKKMVTALEKVLTKYYADPSNPPAQRPTVTIATGLCGSNKVDAVDYYSERIEQITDQIENVRQEVSKSQTTNYAFVSYATIPAAHRVAKLLSNPVIFRTRSKMVDPPELFLSPVPKDVIWFNAANPKSVRNSRRLIVNGLFIIGSLLFFIPMASLTTLAKLDTITGLVPQSADFFNKNPVITGIVQSLLPILFMDVLFLIIRKFIVYLAFLQGNITKSSADRSTLSKFYLFFTINNLLIFGLSATITGFFGNIKSILVETSISSASWDAIKKYVSEQDNIVELLAEQIIKFSLFWVNYISLRNFGALLDLFQIVNLFFHWLKRTVTPREKQALDEAEVFEFPTFFSAHLFLLTVALLYSVIAPLVLFFSAVYFALASLVYKYQLMYVFQTKIETGGRLFRVVFNRLIAALILFQVVMIGVLNLKAAHKQSIAVIPLPIIAILFKIFLRNHFDPRIDFYDYGSDHHRRHSAQLSSSFENPALRAKMITALVPDSAKKLLSNKVLNGGNDHADRGRGRSGSRSGNKNKSRAGSRKGSSSHGRKYAADDDMPQNEMETIEMNHFSKADIPRPAYAKTLETKPSYDSLRGQRHQQNSTPTPAYDEYSSPHILGDDLADSYYDDQKESLTKSVARNYDDTYRTPSPSTQSQSSQSRYQHQQKPSYGSNVRVYGEQDMTSFIAGRYRADKTNDIYSYSSRNNSSANVGHGSVDRGDATNESASIGATPSKPSYREMAKMYQSEGYKTTGKTTQIEERNALQALHLPRPKHNRRQRQDTATQQQSLDDPFQEPALQQQLQQEQVQQQQQQQQQQQSLEDDAYAHYDDLLRTPQPATTTINYEPTPPSGPTPQIAQAVRSTPQARPHSPSMRSESSPALSSVGSPSSYAPSTPSTSPQAYKPMSRAQTQGNLNAYGNNAGTGMQSKLDTRGGEYGQTHASSANTRYQQGATNYNNHNGSYM</sequence>
<name>A0A9P6KIJ8_9FUNG</name>
<feature type="transmembrane region" description="Helical" evidence="9">
    <location>
        <begin position="346"/>
        <end position="368"/>
    </location>
</feature>
<feature type="domain" description="CSC1/OSCA1-like 7TM region" evidence="10">
    <location>
        <begin position="300"/>
        <end position="587"/>
    </location>
</feature>
<feature type="transmembrane region" description="Helical" evidence="9">
    <location>
        <begin position="72"/>
        <end position="93"/>
    </location>
</feature>
<feature type="domain" description="CSC1/OSCA1-like cytosolic" evidence="12">
    <location>
        <begin position="118"/>
        <end position="289"/>
    </location>
</feature>
<dbReference type="Proteomes" id="UP000780801">
    <property type="component" value="Unassembled WGS sequence"/>
</dbReference>
<keyword evidence="4 9" id="KW-0812">Transmembrane</keyword>
<feature type="region of interest" description="Disordered" evidence="8">
    <location>
        <begin position="667"/>
        <end position="715"/>
    </location>
</feature>
<feature type="domain" description="CSC1/OSCA1-like N-terminal transmembrane" evidence="11">
    <location>
        <begin position="12"/>
        <end position="94"/>
    </location>
</feature>
<dbReference type="InterPro" id="IPR032880">
    <property type="entry name" value="CSC1/OSCA1-like_N"/>
</dbReference>
<feature type="compositionally biased region" description="Low complexity" evidence="8">
    <location>
        <begin position="804"/>
        <end position="823"/>
    </location>
</feature>
<feature type="transmembrane region" description="Helical" evidence="9">
    <location>
        <begin position="596"/>
        <end position="614"/>
    </location>
</feature>
<feature type="region of interest" description="Disordered" evidence="8">
    <location>
        <begin position="994"/>
        <end position="1061"/>
    </location>
</feature>
<evidence type="ECO:0008006" key="15">
    <source>
        <dbReference type="Google" id="ProtNLM"/>
    </source>
</evidence>
<feature type="transmembrane region" description="Helical" evidence="9">
    <location>
        <begin position="569"/>
        <end position="590"/>
    </location>
</feature>